<dbReference type="GO" id="GO:0005886">
    <property type="term" value="C:plasma membrane"/>
    <property type="evidence" value="ECO:0007669"/>
    <property type="project" value="UniProtKB-SubCell"/>
</dbReference>
<comment type="similarity">
    <text evidence="8">Belongs to the PpiD chaperone family.</text>
</comment>
<dbReference type="Proteomes" id="UP001165413">
    <property type="component" value="Unassembled WGS sequence"/>
</dbReference>
<dbReference type="Gene3D" id="1.10.4030.10">
    <property type="entry name" value="Porin chaperone SurA, peptide-binding domain"/>
    <property type="match status" value="1"/>
</dbReference>
<keyword evidence="2" id="KW-1003">Cell membrane</keyword>
<proteinExistence type="inferred from homology"/>
<protein>
    <recommendedName>
        <fullName evidence="9">Periplasmic chaperone PpiD</fullName>
    </recommendedName>
    <alternativeName>
        <fullName evidence="10">Periplasmic folding chaperone</fullName>
    </alternativeName>
</protein>
<dbReference type="SUPFAM" id="SSF54534">
    <property type="entry name" value="FKBP-like"/>
    <property type="match status" value="1"/>
</dbReference>
<keyword evidence="7" id="KW-0143">Chaperone</keyword>
<dbReference type="EMBL" id="JANATA010000013">
    <property type="protein sequence ID" value="MCP3428922.1"/>
    <property type="molecule type" value="Genomic_DNA"/>
</dbReference>
<organism evidence="13 14">
    <name type="scientific">Opacimonas viscosa</name>
    <dbReference type="NCBI Taxonomy" id="2961944"/>
    <lineage>
        <taxon>Bacteria</taxon>
        <taxon>Pseudomonadati</taxon>
        <taxon>Pseudomonadota</taxon>
        <taxon>Gammaproteobacteria</taxon>
        <taxon>Alteromonadales</taxon>
        <taxon>Alteromonadaceae</taxon>
        <taxon>Opacimonas</taxon>
    </lineage>
</organism>
<evidence type="ECO:0000256" key="6">
    <source>
        <dbReference type="ARBA" id="ARBA00023136"/>
    </source>
</evidence>
<accession>A0AA41WYM8</accession>
<keyword evidence="6" id="KW-0472">Membrane</keyword>
<evidence type="ECO:0000313" key="13">
    <source>
        <dbReference type="EMBL" id="MCP3428922.1"/>
    </source>
</evidence>
<evidence type="ECO:0000256" key="11">
    <source>
        <dbReference type="PROSITE-ProRule" id="PRU00278"/>
    </source>
</evidence>
<evidence type="ECO:0000256" key="7">
    <source>
        <dbReference type="ARBA" id="ARBA00023186"/>
    </source>
</evidence>
<sequence length="617" mass="68199">MLERMREGMQGPWAMGIVALIVLSFVFAGVGSYLAAPAETAVAKVNDEEIAERSLEIGYQNERARLESQFGEGISALFANPDYLANFKQGVLERIIADKLIEQKAIELGLRVSDEQVRETILAMQEFQVGGQFNNDRYLALIRQSGFQVDTFREYIRLQMTKEQLSRALMVSDFTSEVESNRTFALENQTRDARFVEIPQNLFTDSVTVTEEQITQFYQTNIEAYDTEEKTSIAYVELKVADILETVETTDAELEAYYQLNIADYRTEEKRRVSHILIELDDTATLTEVEAKLAAGEDFAELAKQYSVDTFSGENGGDLEYISLGDFDPEFDTAAFALSSVGQVSEAVTTESGIHFIKLTELTPAVTASLSDVLDDVRAAVKYEKASEEFFELQTTMADLAFEVPDTLEDVAEAVNRPVVVTDLFTRNTAPAPLNTPVALNNAFSEDFIADDLNSDIIEVADEHIIVMRIAQHEPQRTQSLEEVRELVEASLRADLAKEAALAFAQEAVDADDTMASLATQSLSLSDFNGLTRTATDANPAAVDALFTLAKAGDQVVVDLNNGNAGIVELVAVNTVEASDEQALIALRNRIAGQRAQDEYQLFVDALKEQAEIVYIN</sequence>
<keyword evidence="3" id="KW-0997">Cell inner membrane</keyword>
<dbReference type="PANTHER" id="PTHR47529">
    <property type="entry name" value="PEPTIDYL-PROLYL CIS-TRANS ISOMERASE D"/>
    <property type="match status" value="1"/>
</dbReference>
<keyword evidence="14" id="KW-1185">Reference proteome</keyword>
<evidence type="ECO:0000256" key="10">
    <source>
        <dbReference type="ARBA" id="ARBA00042775"/>
    </source>
</evidence>
<dbReference type="SUPFAM" id="SSF109998">
    <property type="entry name" value="Triger factor/SurA peptide-binding domain-like"/>
    <property type="match status" value="1"/>
</dbReference>
<feature type="domain" description="PpiC" evidence="12">
    <location>
        <begin position="268"/>
        <end position="361"/>
    </location>
</feature>
<dbReference type="RefSeq" id="WP_254100704.1">
    <property type="nucleotide sequence ID" value="NZ_JANATA010000013.1"/>
</dbReference>
<comment type="subcellular location">
    <subcellularLocation>
        <location evidence="1">Cell inner membrane</location>
        <topology evidence="1">Single-pass type II membrane protein</topology>
        <orientation evidence="1">Periplasmic side</orientation>
    </subcellularLocation>
</comment>
<gene>
    <name evidence="13" type="ORF">NLF92_08185</name>
</gene>
<evidence type="ECO:0000256" key="1">
    <source>
        <dbReference type="ARBA" id="ARBA00004382"/>
    </source>
</evidence>
<dbReference type="GO" id="GO:0003755">
    <property type="term" value="F:peptidyl-prolyl cis-trans isomerase activity"/>
    <property type="evidence" value="ECO:0007669"/>
    <property type="project" value="UniProtKB-KW"/>
</dbReference>
<reference evidence="13" key="1">
    <citation type="submission" date="2022-07" db="EMBL/GenBank/DDBJ databases">
        <title>Characterization of the Novel Bacterium Alteromonas immobilis LMIT006 and Alteromonas gregis LMIT007.</title>
        <authorList>
            <person name="Lin X."/>
        </authorList>
    </citation>
    <scope>NUCLEOTIDE SEQUENCE</scope>
    <source>
        <strain evidence="13">LMIT007</strain>
    </source>
</reference>
<keyword evidence="11" id="KW-0413">Isomerase</keyword>
<keyword evidence="5" id="KW-1133">Transmembrane helix</keyword>
<dbReference type="PANTHER" id="PTHR47529:SF1">
    <property type="entry name" value="PERIPLASMIC CHAPERONE PPID"/>
    <property type="match status" value="1"/>
</dbReference>
<dbReference type="PROSITE" id="PS50198">
    <property type="entry name" value="PPIC_PPIASE_2"/>
    <property type="match status" value="1"/>
</dbReference>
<keyword evidence="11" id="KW-0697">Rotamase</keyword>
<dbReference type="Gene3D" id="3.10.50.40">
    <property type="match status" value="1"/>
</dbReference>
<evidence type="ECO:0000256" key="4">
    <source>
        <dbReference type="ARBA" id="ARBA00022692"/>
    </source>
</evidence>
<name>A0AA41WYM8_9ALTE</name>
<evidence type="ECO:0000256" key="2">
    <source>
        <dbReference type="ARBA" id="ARBA00022475"/>
    </source>
</evidence>
<dbReference type="InterPro" id="IPR027304">
    <property type="entry name" value="Trigger_fact/SurA_dom_sf"/>
</dbReference>
<keyword evidence="4" id="KW-0812">Transmembrane</keyword>
<evidence type="ECO:0000256" key="8">
    <source>
        <dbReference type="ARBA" id="ARBA00038408"/>
    </source>
</evidence>
<dbReference type="Pfam" id="PF13624">
    <property type="entry name" value="SurA_N_3"/>
    <property type="match status" value="1"/>
</dbReference>
<dbReference type="InterPro" id="IPR000297">
    <property type="entry name" value="PPIase_PpiC"/>
</dbReference>
<comment type="caution">
    <text evidence="13">The sequence shown here is derived from an EMBL/GenBank/DDBJ whole genome shotgun (WGS) entry which is preliminary data.</text>
</comment>
<evidence type="ECO:0000256" key="9">
    <source>
        <dbReference type="ARBA" id="ARBA00040743"/>
    </source>
</evidence>
<evidence type="ECO:0000256" key="5">
    <source>
        <dbReference type="ARBA" id="ARBA00022989"/>
    </source>
</evidence>
<dbReference type="InterPro" id="IPR046357">
    <property type="entry name" value="PPIase_dom_sf"/>
</dbReference>
<evidence type="ECO:0000313" key="14">
    <source>
        <dbReference type="Proteomes" id="UP001165413"/>
    </source>
</evidence>
<dbReference type="InterPro" id="IPR052029">
    <property type="entry name" value="PpiD_chaperone"/>
</dbReference>
<evidence type="ECO:0000259" key="12">
    <source>
        <dbReference type="PROSITE" id="PS50198"/>
    </source>
</evidence>
<evidence type="ECO:0000256" key="3">
    <source>
        <dbReference type="ARBA" id="ARBA00022519"/>
    </source>
</evidence>
<dbReference type="AlphaFoldDB" id="A0AA41WYM8"/>
<dbReference type="Pfam" id="PF00639">
    <property type="entry name" value="Rotamase"/>
    <property type="match status" value="1"/>
</dbReference>